<evidence type="ECO:0000313" key="10">
    <source>
        <dbReference type="EMBL" id="QOV23237.1"/>
    </source>
</evidence>
<dbReference type="Proteomes" id="UP000593846">
    <property type="component" value="Chromosome"/>
</dbReference>
<dbReference type="Gene3D" id="2.40.30.170">
    <property type="match status" value="1"/>
</dbReference>
<feature type="domain" description="Multidrug resistance protein MdtA-like barrel-sandwich hybrid" evidence="8">
    <location>
        <begin position="98"/>
        <end position="387"/>
    </location>
</feature>
<dbReference type="KEGG" id="aee:IM676_02520"/>
<comment type="similarity">
    <text evidence="2">Belongs to the membrane fusion protein (MFP) (TC 8.A.1) family.</text>
</comment>
<keyword evidence="6" id="KW-0175">Coiled coil</keyword>
<keyword evidence="4 7" id="KW-1133">Transmembrane helix</keyword>
<evidence type="ECO:0000256" key="4">
    <source>
        <dbReference type="ARBA" id="ARBA00022989"/>
    </source>
</evidence>
<dbReference type="AlphaFoldDB" id="A0A7S6RF48"/>
<evidence type="ECO:0000313" key="11">
    <source>
        <dbReference type="Proteomes" id="UP000593846"/>
    </source>
</evidence>
<reference evidence="11" key="1">
    <citation type="submission" date="2020-10" db="EMBL/GenBank/DDBJ databases">
        <title>Genome-based taxonomic classification of the species Anabaenopsis elenkinii.</title>
        <authorList>
            <person name="Delbaje E."/>
            <person name="Andreote A.P.D."/>
            <person name="Pellegrinetti T.A."/>
            <person name="Cruz R.B."/>
            <person name="Branco L.H.Z."/>
            <person name="Fiore M.F."/>
        </authorList>
    </citation>
    <scope>NUCLEOTIDE SEQUENCE [LARGE SCALE GENOMIC DNA]</scope>
    <source>
        <strain evidence="11">CCIBt3563</strain>
    </source>
</reference>
<dbReference type="PANTHER" id="PTHR30386">
    <property type="entry name" value="MEMBRANE FUSION SUBUNIT OF EMRAB-TOLC MULTIDRUG EFFLUX PUMP"/>
    <property type="match status" value="1"/>
</dbReference>
<evidence type="ECO:0000259" key="8">
    <source>
        <dbReference type="Pfam" id="PF25917"/>
    </source>
</evidence>
<comment type="subcellular location">
    <subcellularLocation>
        <location evidence="1">Membrane</location>
        <topology evidence="1">Single-pass membrane protein</topology>
    </subcellularLocation>
</comment>
<evidence type="ECO:0000259" key="9">
    <source>
        <dbReference type="Pfam" id="PF26002"/>
    </source>
</evidence>
<feature type="coiled-coil region" evidence="6">
    <location>
        <begin position="258"/>
        <end position="363"/>
    </location>
</feature>
<evidence type="ECO:0000256" key="7">
    <source>
        <dbReference type="SAM" id="Phobius"/>
    </source>
</evidence>
<feature type="domain" description="AprE-like beta-barrel" evidence="9">
    <location>
        <begin position="398"/>
        <end position="488"/>
    </location>
</feature>
<organism evidence="10 11">
    <name type="scientific">Anabaenopsis elenkinii CCIBt3563</name>
    <dbReference type="NCBI Taxonomy" id="2779889"/>
    <lineage>
        <taxon>Bacteria</taxon>
        <taxon>Bacillati</taxon>
        <taxon>Cyanobacteriota</taxon>
        <taxon>Cyanophyceae</taxon>
        <taxon>Nostocales</taxon>
        <taxon>Nodulariaceae</taxon>
        <taxon>Anabaenopsis</taxon>
    </lineage>
</organism>
<sequence length="512" mass="57758">MSYTINENGKVPTEDILYITPETMEKSPQVPVQVKSHAHWSFATQELLDALPQVWTRGLLYFLVIFVAIILPWAMLSKVDETGTARGKIEPEGKTMRLDSPVSGTVREIMIQEGQEVTDGQPLLLLDSDLVRAELAQVKDRLEGQLNRRSQLTTLQNQLVVTFSTQQQQNQSQQLEKQSQIDQARQQLIALTNNWELQKSEKLSQVNQAKQNLAHSITAHKLTASSLAIAQREETRYRELYQEGVIPEINLVEKQEQAKQRQQLYEQSQSDIQQAELRLAEQQSSYQRVIKQGKADITQAELRAREQERSYETLKRSGELALLRIQEQQNNLATEITALEAEIAQTQRQIESLNIQLAQREVTAPMTGTIFQLPIQKAGAVVQAGTMVAEIAPLDSPLVMRAQIATAHSGSLNEKLPVKLKFDAYPFQDYGVMEGELMSISPTTIDIDTPQGKVSAYNLEISLPDNCIPQRNQCIPLRPGDTATAEVILRQRRIIDFIIDPFKQLQAGNFKL</sequence>
<dbReference type="EMBL" id="CP063311">
    <property type="protein sequence ID" value="QOV23237.1"/>
    <property type="molecule type" value="Genomic_DNA"/>
</dbReference>
<feature type="transmembrane region" description="Helical" evidence="7">
    <location>
        <begin position="58"/>
        <end position="76"/>
    </location>
</feature>
<keyword evidence="5 7" id="KW-0472">Membrane</keyword>
<protein>
    <submittedName>
        <fullName evidence="10">HlyD family efflux transporter periplasmic adaptor subunit</fullName>
    </submittedName>
</protein>
<evidence type="ECO:0000256" key="5">
    <source>
        <dbReference type="ARBA" id="ARBA00023136"/>
    </source>
</evidence>
<dbReference type="Gene3D" id="2.40.50.100">
    <property type="match status" value="1"/>
</dbReference>
<proteinExistence type="inferred from homology"/>
<dbReference type="Pfam" id="PF26002">
    <property type="entry name" value="Beta-barrel_AprE"/>
    <property type="match status" value="1"/>
</dbReference>
<dbReference type="RefSeq" id="WP_200988835.1">
    <property type="nucleotide sequence ID" value="NZ_CP063311.1"/>
</dbReference>
<evidence type="ECO:0000256" key="6">
    <source>
        <dbReference type="SAM" id="Coils"/>
    </source>
</evidence>
<accession>A0A7S6RF48</accession>
<evidence type="ECO:0000256" key="3">
    <source>
        <dbReference type="ARBA" id="ARBA00022692"/>
    </source>
</evidence>
<evidence type="ECO:0000256" key="1">
    <source>
        <dbReference type="ARBA" id="ARBA00004167"/>
    </source>
</evidence>
<dbReference type="InterPro" id="IPR058982">
    <property type="entry name" value="Beta-barrel_AprE"/>
</dbReference>
<keyword evidence="11" id="KW-1185">Reference proteome</keyword>
<dbReference type="InterPro" id="IPR058625">
    <property type="entry name" value="MdtA-like_BSH"/>
</dbReference>
<evidence type="ECO:0000256" key="2">
    <source>
        <dbReference type="ARBA" id="ARBA00009477"/>
    </source>
</evidence>
<dbReference type="InterPro" id="IPR050739">
    <property type="entry name" value="MFP"/>
</dbReference>
<name>A0A7S6RF48_9CYAN</name>
<dbReference type="GO" id="GO:0016020">
    <property type="term" value="C:membrane"/>
    <property type="evidence" value="ECO:0007669"/>
    <property type="project" value="UniProtKB-SubCell"/>
</dbReference>
<gene>
    <name evidence="10" type="ORF">IM676_02520</name>
</gene>
<dbReference type="Pfam" id="PF25917">
    <property type="entry name" value="BSH_RND"/>
    <property type="match status" value="1"/>
</dbReference>
<keyword evidence="3 7" id="KW-0812">Transmembrane</keyword>
<dbReference type="PANTHER" id="PTHR30386:SF26">
    <property type="entry name" value="TRANSPORT PROTEIN COMB"/>
    <property type="match status" value="1"/>
</dbReference>
<dbReference type="PRINTS" id="PR01490">
    <property type="entry name" value="RTXTOXIND"/>
</dbReference>
<dbReference type="SUPFAM" id="SSF111369">
    <property type="entry name" value="HlyD-like secretion proteins"/>
    <property type="match status" value="1"/>
</dbReference>